<proteinExistence type="predicted"/>
<reference evidence="2 3" key="1">
    <citation type="submission" date="2016-07" db="EMBL/GenBank/DDBJ databases">
        <title>Pervasive Adenine N6-methylation of Active Genes in Fungi.</title>
        <authorList>
            <consortium name="DOE Joint Genome Institute"/>
            <person name="Mondo S.J."/>
            <person name="Dannebaum R.O."/>
            <person name="Kuo R.C."/>
            <person name="Labutti K."/>
            <person name="Haridas S."/>
            <person name="Kuo A."/>
            <person name="Salamov A."/>
            <person name="Ahrendt S.R."/>
            <person name="Lipzen A."/>
            <person name="Sullivan W."/>
            <person name="Andreopoulos W.B."/>
            <person name="Clum A."/>
            <person name="Lindquist E."/>
            <person name="Daum C."/>
            <person name="Ramamoorthy G.K."/>
            <person name="Gryganskyi A."/>
            <person name="Culley D."/>
            <person name="Magnuson J.K."/>
            <person name="James T.Y."/>
            <person name="O'Malley M.A."/>
            <person name="Stajich J.E."/>
            <person name="Spatafora J.W."/>
            <person name="Visel A."/>
            <person name="Grigoriev I.V."/>
        </authorList>
    </citation>
    <scope>NUCLEOTIDE SEQUENCE [LARGE SCALE GENOMIC DNA]</scope>
    <source>
        <strain evidence="2 3">CBS 931.73</strain>
    </source>
</reference>
<dbReference type="InParanoid" id="A0A1Y1YCV6"/>
<dbReference type="Proteomes" id="UP000193498">
    <property type="component" value="Unassembled WGS sequence"/>
</dbReference>
<name>A0A1Y1YCV6_9FUNG</name>
<dbReference type="FunCoup" id="A0A1Y1YCV6">
    <property type="interactions" value="558"/>
</dbReference>
<comment type="caution">
    <text evidence="2">The sequence shown here is derived from an EMBL/GenBank/DDBJ whole genome shotgun (WGS) entry which is preliminary data.</text>
</comment>
<feature type="compositionally biased region" description="Polar residues" evidence="1">
    <location>
        <begin position="44"/>
        <end position="73"/>
    </location>
</feature>
<sequence length="243" mass="26584">MNTNQQLSQDLNDETTPSEPPPPYTRFPEQHEIIADQGVRPNLATPSPYGNASPQANPQFQPPRTQAFQQNYQPGPSTSTTSYYSPGSNLYRPITPNGYLANPPHNTAIQPSIPPIPFPQYPQQWPSAPQQPIAGYNQIRPGSYSIVPPTGPFNPNFVCGYCDNRGWKRPGKLCTHCPYGQQLINSAANQPGTMIAPGVYVVKGRPCYKCQGQNRPNQFSIISSLANTLAPSVCSVCHGKGYL</sequence>
<evidence type="ECO:0000313" key="2">
    <source>
        <dbReference type="EMBL" id="ORX95775.1"/>
    </source>
</evidence>
<accession>A0A1Y1YCV6</accession>
<evidence type="ECO:0000313" key="3">
    <source>
        <dbReference type="Proteomes" id="UP000193498"/>
    </source>
</evidence>
<gene>
    <name evidence="2" type="ORF">K493DRAFT_314849</name>
</gene>
<evidence type="ECO:0000256" key="1">
    <source>
        <dbReference type="SAM" id="MobiDB-lite"/>
    </source>
</evidence>
<feature type="compositionally biased region" description="Low complexity" evidence="1">
    <location>
        <begin position="74"/>
        <end position="88"/>
    </location>
</feature>
<feature type="region of interest" description="Disordered" evidence="1">
    <location>
        <begin position="1"/>
        <end position="88"/>
    </location>
</feature>
<organism evidence="2 3">
    <name type="scientific">Basidiobolus meristosporus CBS 931.73</name>
    <dbReference type="NCBI Taxonomy" id="1314790"/>
    <lineage>
        <taxon>Eukaryota</taxon>
        <taxon>Fungi</taxon>
        <taxon>Fungi incertae sedis</taxon>
        <taxon>Zoopagomycota</taxon>
        <taxon>Entomophthoromycotina</taxon>
        <taxon>Basidiobolomycetes</taxon>
        <taxon>Basidiobolales</taxon>
        <taxon>Basidiobolaceae</taxon>
        <taxon>Basidiobolus</taxon>
    </lineage>
</organism>
<dbReference type="AlphaFoldDB" id="A0A1Y1YCV6"/>
<dbReference type="EMBL" id="MCFE01000168">
    <property type="protein sequence ID" value="ORX95775.1"/>
    <property type="molecule type" value="Genomic_DNA"/>
</dbReference>
<feature type="compositionally biased region" description="Polar residues" evidence="1">
    <location>
        <begin position="1"/>
        <end position="10"/>
    </location>
</feature>
<protein>
    <submittedName>
        <fullName evidence="2">Uncharacterized protein</fullName>
    </submittedName>
</protein>
<keyword evidence="3" id="KW-1185">Reference proteome</keyword>